<dbReference type="RefSeq" id="WP_084858130.1">
    <property type="nucleotide sequence ID" value="NZ_NBWC01000029.1"/>
</dbReference>
<evidence type="ECO:0000259" key="1">
    <source>
        <dbReference type="Pfam" id="PF12571"/>
    </source>
</evidence>
<feature type="domain" description="Phage tail fibre protein N-terminal" evidence="1">
    <location>
        <begin position="6"/>
        <end position="158"/>
    </location>
</feature>
<accession>A0A1X0ZSE5</accession>
<dbReference type="OrthoDB" id="9810174at2"/>
<dbReference type="PANTHER" id="PTHR35191:SF1">
    <property type="entry name" value="PROPHAGE SIDE TAIL FIBER PROTEIN HOMOLOG STFQ-RELATED"/>
    <property type="match status" value="1"/>
</dbReference>
<dbReference type="Pfam" id="PF21882">
    <property type="entry name" value="Gp53-like_C"/>
    <property type="match status" value="1"/>
</dbReference>
<evidence type="ECO:0000313" key="3">
    <source>
        <dbReference type="EMBL" id="ORL62383.1"/>
    </source>
</evidence>
<sequence length="668" mass="69645">MVDQTSQFYAILTNVGAAKQANADALGIPWTITQMAVGDGNPAGVDNPPLPMPTAAWTSLLNEWRRAPLNQLKVDDKNNAVIVAEQVIPADVGGSWIREIALFDADGDMVAVANCAPTFKPLLSQGSGRTQVVRLNLIVSSSSNVQLKIDPSVVLATREWVTEELAKQDFKHSVLAATTDPITLSGLQTVDGVVLPAGSRVLVKNQAAAKDNGLYQVVAGGPWPRCADADTSAKVTPGLLVMVERGTVNSDTAWQLLTDATIDLGVTGLTFGLAFGRTGIAAGTYRSVTVDIYGRVVAATNPSTVAGYGLTDVYTKTQVDQALALKAALASPALTGVPTAPTPAPGTNTTQLATAAFVQSALAALVASSPAALDTLNELAAALGNDPNFAATMTNALAGKVNLADKATQPIAEGGADNAKWMTALGVFQSILKQLNNLGLAINSAPTLATFEAITPGGLYRAFGAGAAGAATPGGPPTSAASLIAVLVITPRSDVTYYLAMEHGTNSAARKIWFGQYWAASAPPSMYWSYALTSDNIASQAQVDTGAGDNLLVTTKTLRNGVIVSPGVNGFEIQPKWLGGAVKQWGRLTLTKDDQYVTFPMEFPNSCRSLQVSVVDVNERMTGFNNPTKNGFVAQGFRWAGMTADGNSFVKLDLAGKSLEIMWSAEGD</sequence>
<proteinExistence type="predicted"/>
<reference evidence="3 4" key="1">
    <citation type="submission" date="2017-04" db="EMBL/GenBank/DDBJ databases">
        <title>Presence of VIM-2 positive Pseudomonas species in chickens and their surrounding environment.</title>
        <authorList>
            <person name="Zhang R."/>
        </authorList>
    </citation>
    <scope>NUCLEOTIDE SEQUENCE [LARGE SCALE GENOMIC DNA]</scope>
    <source>
        <strain evidence="3 4">DZ-C18</strain>
    </source>
</reference>
<comment type="caution">
    <text evidence="3">The sequence shown here is derived from an EMBL/GenBank/DDBJ whole genome shotgun (WGS) entry which is preliminary data.</text>
</comment>
<evidence type="ECO:0000313" key="4">
    <source>
        <dbReference type="Proteomes" id="UP000193675"/>
    </source>
</evidence>
<dbReference type="EMBL" id="NBWC01000029">
    <property type="protein sequence ID" value="ORL62383.1"/>
    <property type="molecule type" value="Genomic_DNA"/>
</dbReference>
<dbReference type="Gene3D" id="2.60.40.3940">
    <property type="match status" value="1"/>
</dbReference>
<feature type="domain" description="Putative tail fiber protein gp53-like C-terminal" evidence="2">
    <location>
        <begin position="579"/>
        <end position="648"/>
    </location>
</feature>
<dbReference type="InterPro" id="IPR054075">
    <property type="entry name" value="Gp53-like_C"/>
</dbReference>
<name>A0A1X0ZSE5_PSEPU</name>
<dbReference type="InterPro" id="IPR051934">
    <property type="entry name" value="Phage_Tail_Fiber_Structural"/>
</dbReference>
<evidence type="ECO:0008006" key="5">
    <source>
        <dbReference type="Google" id="ProtNLM"/>
    </source>
</evidence>
<dbReference type="PANTHER" id="PTHR35191">
    <property type="entry name" value="PROPHAGE SIDE TAIL FIBER PROTEIN HOMOLOG STFQ-RELATED"/>
    <property type="match status" value="1"/>
</dbReference>
<dbReference type="Pfam" id="PF12571">
    <property type="entry name" value="Phage_tail_fib"/>
    <property type="match status" value="1"/>
</dbReference>
<protein>
    <recommendedName>
        <fullName evidence="5">Phage tail protein</fullName>
    </recommendedName>
</protein>
<organism evidence="3 4">
    <name type="scientific">Pseudomonas putida</name>
    <name type="common">Arthrobacter siderocapsulatus</name>
    <dbReference type="NCBI Taxonomy" id="303"/>
    <lineage>
        <taxon>Bacteria</taxon>
        <taxon>Pseudomonadati</taxon>
        <taxon>Pseudomonadota</taxon>
        <taxon>Gammaproteobacteria</taxon>
        <taxon>Pseudomonadales</taxon>
        <taxon>Pseudomonadaceae</taxon>
        <taxon>Pseudomonas</taxon>
    </lineage>
</organism>
<dbReference type="AlphaFoldDB" id="A0A1X0ZSE5"/>
<gene>
    <name evidence="3" type="ORF">B7H17_18345</name>
</gene>
<dbReference type="Proteomes" id="UP000193675">
    <property type="component" value="Unassembled WGS sequence"/>
</dbReference>
<dbReference type="InterPro" id="IPR022225">
    <property type="entry name" value="Phage_tail_fibre_N"/>
</dbReference>
<evidence type="ECO:0000259" key="2">
    <source>
        <dbReference type="Pfam" id="PF21882"/>
    </source>
</evidence>